<dbReference type="InterPro" id="IPR027417">
    <property type="entry name" value="P-loop_NTPase"/>
</dbReference>
<reference evidence="1 2" key="1">
    <citation type="journal article" date="2020" name="Arch. Microbiol.">
        <title>Bradyrhizobium uaiense sp. nov., a new highly efficient cowpea symbiont.</title>
        <authorList>
            <person name="Cabral Michel D."/>
            <person name="Azarias Guimaraes A."/>
            <person name="Martins da Costa E."/>
            <person name="Soares de Carvalho T."/>
            <person name="Balsanelli E."/>
            <person name="Willems A."/>
            <person name="Maltempi de Souza E."/>
            <person name="de Souza Moreira F.M."/>
        </authorList>
    </citation>
    <scope>NUCLEOTIDE SEQUENCE [LARGE SCALE GENOMIC DNA]</scope>
    <source>
        <strain evidence="1 2">UFLA 03-164</strain>
    </source>
</reference>
<name>A0A6P1BD39_9BRAD</name>
<comment type="caution">
    <text evidence="1">The sequence shown here is derived from an EMBL/GenBank/DDBJ whole genome shotgun (WGS) entry which is preliminary data.</text>
</comment>
<proteinExistence type="predicted"/>
<keyword evidence="2" id="KW-1185">Reference proteome</keyword>
<evidence type="ECO:0000313" key="1">
    <source>
        <dbReference type="EMBL" id="NEU95570.1"/>
    </source>
</evidence>
<gene>
    <name evidence="1" type="ORF">FNJ47_06940</name>
</gene>
<sequence>MLVDGPAGSGKTSLVAAWRRELLALGFDVAWLTLASDDNDVSRWLDYLLASFSQVDPTISDTASQLVGRGVDSEAVDQHATMPPCLDQLRDQVVSRQQAAGLARRKQLCRDDRLKGLG</sequence>
<dbReference type="EMBL" id="VKHP01000017">
    <property type="protein sequence ID" value="NEU95570.1"/>
    <property type="molecule type" value="Genomic_DNA"/>
</dbReference>
<dbReference type="Proteomes" id="UP000468531">
    <property type="component" value="Unassembled WGS sequence"/>
</dbReference>
<organism evidence="1 2">
    <name type="scientific">Bradyrhizobium uaiense</name>
    <dbReference type="NCBI Taxonomy" id="2594946"/>
    <lineage>
        <taxon>Bacteria</taxon>
        <taxon>Pseudomonadati</taxon>
        <taxon>Pseudomonadota</taxon>
        <taxon>Alphaproteobacteria</taxon>
        <taxon>Hyphomicrobiales</taxon>
        <taxon>Nitrobacteraceae</taxon>
        <taxon>Bradyrhizobium</taxon>
    </lineage>
</organism>
<dbReference type="AlphaFoldDB" id="A0A6P1BD39"/>
<accession>A0A6P1BD39</accession>
<evidence type="ECO:0000313" key="2">
    <source>
        <dbReference type="Proteomes" id="UP000468531"/>
    </source>
</evidence>
<dbReference type="SUPFAM" id="SSF52540">
    <property type="entry name" value="P-loop containing nucleoside triphosphate hydrolases"/>
    <property type="match status" value="2"/>
</dbReference>
<protein>
    <submittedName>
        <fullName evidence="1">Uncharacterized protein</fullName>
    </submittedName>
</protein>